<evidence type="ECO:0000256" key="6">
    <source>
        <dbReference type="ARBA" id="ARBA00022553"/>
    </source>
</evidence>
<dbReference type="SUPFAM" id="SSF81653">
    <property type="entry name" value="Calcium ATPase, transduction domain A"/>
    <property type="match status" value="1"/>
</dbReference>
<dbReference type="AlphaFoldDB" id="A0A6A5BWA8"/>
<evidence type="ECO:0000313" key="18">
    <source>
        <dbReference type="EMBL" id="KAF0977990.1"/>
    </source>
</evidence>
<keyword evidence="13" id="KW-0406">Ion transport</keyword>
<dbReference type="Gene3D" id="3.40.50.1000">
    <property type="entry name" value="HAD superfamily/HAD-like"/>
    <property type="match status" value="1"/>
</dbReference>
<dbReference type="PRINTS" id="PR00121">
    <property type="entry name" value="NAKATPASE"/>
</dbReference>
<feature type="region of interest" description="Disordered" evidence="15">
    <location>
        <begin position="282"/>
        <end position="301"/>
    </location>
</feature>
<dbReference type="InterPro" id="IPR023298">
    <property type="entry name" value="ATPase_P-typ_TM_dom_sf"/>
</dbReference>
<keyword evidence="9" id="KW-0067">ATP-binding</keyword>
<evidence type="ECO:0000256" key="5">
    <source>
        <dbReference type="ARBA" id="ARBA00022538"/>
    </source>
</evidence>
<keyword evidence="19" id="KW-1185">Reference proteome</keyword>
<feature type="transmembrane region" description="Helical" evidence="16">
    <location>
        <begin position="875"/>
        <end position="895"/>
    </location>
</feature>
<keyword evidence="11" id="KW-1278">Translocase</keyword>
<evidence type="ECO:0000256" key="14">
    <source>
        <dbReference type="ARBA" id="ARBA00023136"/>
    </source>
</evidence>
<dbReference type="FunFam" id="1.20.1110.10:FF:000095">
    <property type="entry name" value="Sodium/potassium-transporting ATPase subunit alpha-1"/>
    <property type="match status" value="1"/>
</dbReference>
<gene>
    <name evidence="18" type="ORF">FDP41_003312</name>
</gene>
<evidence type="ECO:0000256" key="1">
    <source>
        <dbReference type="ARBA" id="ARBA00004651"/>
    </source>
</evidence>
<evidence type="ECO:0000259" key="17">
    <source>
        <dbReference type="SMART" id="SM00831"/>
    </source>
</evidence>
<dbReference type="GO" id="GO:0005391">
    <property type="term" value="F:P-type sodium:potassium-exchanging transporter activity"/>
    <property type="evidence" value="ECO:0007669"/>
    <property type="project" value="TreeGrafter"/>
</dbReference>
<feature type="transmembrane region" description="Helical" evidence="16">
    <location>
        <begin position="165"/>
        <end position="186"/>
    </location>
</feature>
<dbReference type="FunFam" id="3.40.50.1000:FF:000001">
    <property type="entry name" value="Phospholipid-transporting ATPase IC"/>
    <property type="match status" value="1"/>
</dbReference>
<accession>A0A6A5BWA8</accession>
<feature type="transmembrane region" description="Helical" evidence="16">
    <location>
        <begin position="1039"/>
        <end position="1059"/>
    </location>
</feature>
<keyword evidence="7 16" id="KW-0812">Transmembrane</keyword>
<evidence type="ECO:0000256" key="12">
    <source>
        <dbReference type="ARBA" id="ARBA00022989"/>
    </source>
</evidence>
<feature type="transmembrane region" description="Helical" evidence="16">
    <location>
        <begin position="357"/>
        <end position="381"/>
    </location>
</feature>
<reference evidence="18 19" key="1">
    <citation type="journal article" date="2019" name="Sci. Rep.">
        <title>Nanopore sequencing improves the draft genome of the human pathogenic amoeba Naegleria fowleri.</title>
        <authorList>
            <person name="Liechti N."/>
            <person name="Schurch N."/>
            <person name="Bruggmann R."/>
            <person name="Wittwer M."/>
        </authorList>
    </citation>
    <scope>NUCLEOTIDE SEQUENCE [LARGE SCALE GENOMIC DNA]</scope>
    <source>
        <strain evidence="18 19">ATCC 30894</strain>
    </source>
</reference>
<evidence type="ECO:0000256" key="15">
    <source>
        <dbReference type="SAM" id="MobiDB-lite"/>
    </source>
</evidence>
<comment type="subcellular location">
    <subcellularLocation>
        <location evidence="1">Cell membrane</location>
        <topology evidence="1">Multi-pass membrane protein</topology>
    </subcellularLocation>
</comment>
<dbReference type="Pfam" id="PF00122">
    <property type="entry name" value="E1-E2_ATPase"/>
    <property type="match status" value="1"/>
</dbReference>
<dbReference type="GO" id="GO:1990573">
    <property type="term" value="P:potassium ion import across plasma membrane"/>
    <property type="evidence" value="ECO:0007669"/>
    <property type="project" value="TreeGrafter"/>
</dbReference>
<evidence type="ECO:0000256" key="3">
    <source>
        <dbReference type="ARBA" id="ARBA00022448"/>
    </source>
</evidence>
<keyword evidence="4" id="KW-1003">Cell membrane</keyword>
<dbReference type="InterPro" id="IPR023214">
    <property type="entry name" value="HAD_sf"/>
</dbReference>
<dbReference type="VEuPathDB" id="AmoebaDB:NfTy_060470"/>
<organism evidence="18 19">
    <name type="scientific">Naegleria fowleri</name>
    <name type="common">Brain eating amoeba</name>
    <dbReference type="NCBI Taxonomy" id="5763"/>
    <lineage>
        <taxon>Eukaryota</taxon>
        <taxon>Discoba</taxon>
        <taxon>Heterolobosea</taxon>
        <taxon>Tetramitia</taxon>
        <taxon>Eutetramitia</taxon>
        <taxon>Vahlkampfiidae</taxon>
        <taxon>Naegleria</taxon>
    </lineage>
</organism>
<dbReference type="GeneID" id="68110530"/>
<evidence type="ECO:0000256" key="13">
    <source>
        <dbReference type="ARBA" id="ARBA00023065"/>
    </source>
</evidence>
<dbReference type="GO" id="GO:0030007">
    <property type="term" value="P:intracellular potassium ion homeostasis"/>
    <property type="evidence" value="ECO:0007669"/>
    <property type="project" value="TreeGrafter"/>
</dbReference>
<dbReference type="InterPro" id="IPR001757">
    <property type="entry name" value="P_typ_ATPase"/>
</dbReference>
<proteinExistence type="inferred from homology"/>
<dbReference type="GO" id="GO:0005886">
    <property type="term" value="C:plasma membrane"/>
    <property type="evidence" value="ECO:0007669"/>
    <property type="project" value="UniProtKB-SubCell"/>
</dbReference>
<dbReference type="PRINTS" id="PR00119">
    <property type="entry name" value="CATATPASE"/>
</dbReference>
<dbReference type="SFLD" id="SFLDS00003">
    <property type="entry name" value="Haloacid_Dehalogenase"/>
    <property type="match status" value="1"/>
</dbReference>
<feature type="transmembrane region" description="Helical" evidence="16">
    <location>
        <begin position="387"/>
        <end position="412"/>
    </location>
</feature>
<evidence type="ECO:0000256" key="9">
    <source>
        <dbReference type="ARBA" id="ARBA00022840"/>
    </source>
</evidence>
<keyword evidence="3" id="KW-0813">Transport</keyword>
<name>A0A6A5BWA8_NAEFO</name>
<evidence type="ECO:0000256" key="16">
    <source>
        <dbReference type="SAM" id="Phobius"/>
    </source>
</evidence>
<dbReference type="SUPFAM" id="SSF81665">
    <property type="entry name" value="Calcium ATPase, transmembrane domain M"/>
    <property type="match status" value="1"/>
</dbReference>
<dbReference type="NCBIfam" id="TIGR01494">
    <property type="entry name" value="ATPase_P-type"/>
    <property type="match status" value="2"/>
</dbReference>
<dbReference type="EMBL" id="VFQX01000033">
    <property type="protein sequence ID" value="KAF0977990.1"/>
    <property type="molecule type" value="Genomic_DNA"/>
</dbReference>
<dbReference type="Pfam" id="PF13246">
    <property type="entry name" value="Cation_ATPase"/>
    <property type="match status" value="1"/>
</dbReference>
<evidence type="ECO:0000313" key="19">
    <source>
        <dbReference type="Proteomes" id="UP000444721"/>
    </source>
</evidence>
<evidence type="ECO:0000256" key="4">
    <source>
        <dbReference type="ARBA" id="ARBA00022475"/>
    </source>
</evidence>
<evidence type="ECO:0000256" key="11">
    <source>
        <dbReference type="ARBA" id="ARBA00022967"/>
    </source>
</evidence>
<dbReference type="InterPro" id="IPR006068">
    <property type="entry name" value="ATPase_P-typ_cation-transptr_C"/>
</dbReference>
<dbReference type="PROSITE" id="PS00154">
    <property type="entry name" value="ATPASE_E1_E2"/>
    <property type="match status" value="1"/>
</dbReference>
<comment type="similarity">
    <text evidence="2">Belongs to the cation transport ATPase (P-type) (TC 3.A.3) family. Type IIC subfamily.</text>
</comment>
<dbReference type="InterPro" id="IPR050510">
    <property type="entry name" value="Cation_transp_ATPase_P-type"/>
</dbReference>
<dbReference type="Gene3D" id="2.70.150.10">
    <property type="entry name" value="Calcium-transporting ATPase, cytoplasmic transduction domain A"/>
    <property type="match status" value="1"/>
</dbReference>
<keyword evidence="8" id="KW-0547">Nucleotide-binding</keyword>
<evidence type="ECO:0000256" key="7">
    <source>
        <dbReference type="ARBA" id="ARBA00022692"/>
    </source>
</evidence>
<dbReference type="VEuPathDB" id="AmoebaDB:FDP41_003312"/>
<dbReference type="OMA" id="MFFLYMW"/>
<evidence type="ECO:0000256" key="2">
    <source>
        <dbReference type="ARBA" id="ARBA00006934"/>
    </source>
</evidence>
<dbReference type="SUPFAM" id="SSF81660">
    <property type="entry name" value="Metal cation-transporting ATPase, ATP-binding domain N"/>
    <property type="match status" value="1"/>
</dbReference>
<dbReference type="RefSeq" id="XP_044562703.1">
    <property type="nucleotide sequence ID" value="XM_044706603.1"/>
</dbReference>
<keyword evidence="6" id="KW-0597">Phosphoprotein</keyword>
<dbReference type="InterPro" id="IPR036412">
    <property type="entry name" value="HAD-like_sf"/>
</dbReference>
<keyword evidence="12 16" id="KW-1133">Transmembrane helix</keyword>
<keyword evidence="14 16" id="KW-0472">Membrane</keyword>
<sequence>MADVDSHIELIDSTTAPNNNNTTTTTTTNTFAEAVRKSLDYIQHAATARPSTDKKPSTEVGAIFEEVRQSIDLVRSLQEQENKSGKKDKKNKVLEKAKKKAIDITEHEMPVEKLLDLYGSNFNADPEAAKGLSEKVAQERLLFNGPNKLKPPKKKPFIFKIIEQFTSLFSLLMIFAGFLCILDPIIERTVDSVSNVFLGVILWGVVILNASITLIQERGSEKVLEGFIAMQKSTVLVVRDGILRKVDAETLVLGDIVKIEAGDIVPADLRILHASGLKVDNSSLTGESDPQVRTSESSSSNPLETANLAFFGTTVLEGSGYGIVIRCGNVTVIGQIALLAGTTVTLKTPLRREIDNFVRSIGIIALTSSVILFVVGLALGLGWYQSFLFAIGVITANIPEGLIAVVTVCLTVSAKRLMAVNVLVKKLEHVETLGSTSVICSDKTGTLTQNRMTVVETWIDGNVSAVGYERMMKEKPAGDLPDFSKIPEESLTDYQTMVRACALCSATTFVQSENNLAKPILDRECIGDASETALIKFVETRNDTSTLQGIRGAHSSLYTIPFNSKNKWMLEVREKPGLEKAILFMKGAPERIISRCTTILVGGKVLPLDEMWKNNFQQAYDFFAMKGERVLGFAQMYVDKECVKKQLEAEESGTKSSDGLLIPTEGLTFIGMCALTDPPKVGVPEAIAKCKRAGIQVVMVTGDHPATAKAIAKQVGILEEDCTTREDLAMEEGCSPESIPFSRPEVDAVVLHGEEIDKLSSKEWRSILRKKQIVFSRTSPQQKLLIVSKFQEMGHCVAVTGDGTNDSPALRKADIGVAMNISGSAVSKDAAAIILMDDNFASIVNGVEEGRLIFDNLKKSIAYTLTHAIPEVSSFLAYAIFGIPLPLTGVQVLMIDLGTELMNAISLAYEPAESDIMNIPPRNKTDKLVGFQLFSYSYLQVGVIEAMGCFCSYFLALAYYGIPPSYCWNAARSNYFTNTAPDLYIAESGQKITAKQQVDILSAAQTAYFLCIVICQWATLMSTRTRRTSVFLKNFSANLWIYGGIIFAVALTCFFLYVPFISDFIFQIRPVGIDFWLYPIPWAFAILFYDEIRKLMLRTLRISAISW</sequence>
<protein>
    <recommendedName>
        <fullName evidence="17">Cation-transporting P-type ATPase N-terminal domain-containing protein</fullName>
    </recommendedName>
</protein>
<dbReference type="GO" id="GO:1902600">
    <property type="term" value="P:proton transmembrane transport"/>
    <property type="evidence" value="ECO:0007669"/>
    <property type="project" value="TreeGrafter"/>
</dbReference>
<dbReference type="Pfam" id="PF00690">
    <property type="entry name" value="Cation_ATPase_N"/>
    <property type="match status" value="1"/>
</dbReference>
<feature type="transmembrane region" description="Helical" evidence="16">
    <location>
        <begin position="938"/>
        <end position="962"/>
    </location>
</feature>
<dbReference type="InterPro" id="IPR023299">
    <property type="entry name" value="ATPase_P-typ_cyto_dom_N"/>
</dbReference>
<dbReference type="InterPro" id="IPR008250">
    <property type="entry name" value="ATPase_P-typ_transduc_dom_A_sf"/>
</dbReference>
<dbReference type="SMART" id="SM00831">
    <property type="entry name" value="Cation_ATPase_N"/>
    <property type="match status" value="1"/>
</dbReference>
<dbReference type="SFLD" id="SFLDF00027">
    <property type="entry name" value="p-type_atpase"/>
    <property type="match status" value="1"/>
</dbReference>
<dbReference type="GO" id="GO:0006883">
    <property type="term" value="P:intracellular sodium ion homeostasis"/>
    <property type="evidence" value="ECO:0007669"/>
    <property type="project" value="TreeGrafter"/>
</dbReference>
<feature type="transmembrane region" description="Helical" evidence="16">
    <location>
        <begin position="1071"/>
        <end position="1089"/>
    </location>
</feature>
<dbReference type="VEuPathDB" id="AmoebaDB:NF0040130"/>
<feature type="domain" description="Cation-transporting P-type ATPase N-terminal" evidence="17">
    <location>
        <begin position="105"/>
        <end position="185"/>
    </location>
</feature>
<dbReference type="PANTHER" id="PTHR43294:SF21">
    <property type="entry name" value="CATION TRANSPORTING ATPASE"/>
    <property type="match status" value="1"/>
</dbReference>
<evidence type="ECO:0000256" key="8">
    <source>
        <dbReference type="ARBA" id="ARBA00022741"/>
    </source>
</evidence>
<dbReference type="Gene3D" id="1.20.1110.10">
    <property type="entry name" value="Calcium-transporting ATPase, transmembrane domain"/>
    <property type="match status" value="1"/>
</dbReference>
<dbReference type="FunFam" id="3.40.50.1000:FF:000083">
    <property type="entry name" value="Sodium/potassium-transporting ATPase subunit alpha"/>
    <property type="match status" value="1"/>
</dbReference>
<dbReference type="GO" id="GO:0016887">
    <property type="term" value="F:ATP hydrolysis activity"/>
    <property type="evidence" value="ECO:0007669"/>
    <property type="project" value="InterPro"/>
</dbReference>
<dbReference type="SFLD" id="SFLDG00002">
    <property type="entry name" value="C1.7:_P-type_atpase_like"/>
    <property type="match status" value="1"/>
</dbReference>
<dbReference type="Proteomes" id="UP000444721">
    <property type="component" value="Unassembled WGS sequence"/>
</dbReference>
<dbReference type="OrthoDB" id="3352408at2759"/>
<dbReference type="Pfam" id="PF00689">
    <property type="entry name" value="Cation_ATPase_C"/>
    <property type="match status" value="1"/>
</dbReference>
<dbReference type="InterPro" id="IPR004014">
    <property type="entry name" value="ATPase_P-typ_cation-transptr_N"/>
</dbReference>
<dbReference type="SUPFAM" id="SSF56784">
    <property type="entry name" value="HAD-like"/>
    <property type="match status" value="1"/>
</dbReference>
<dbReference type="Gene3D" id="3.40.1110.10">
    <property type="entry name" value="Calcium-transporting ATPase, cytoplasmic domain N"/>
    <property type="match status" value="1"/>
</dbReference>
<dbReference type="InterPro" id="IPR018303">
    <property type="entry name" value="ATPase_P-typ_P_site"/>
</dbReference>
<evidence type="ECO:0000256" key="10">
    <source>
        <dbReference type="ARBA" id="ARBA00022958"/>
    </source>
</evidence>
<dbReference type="GO" id="GO:0036376">
    <property type="term" value="P:sodium ion export across plasma membrane"/>
    <property type="evidence" value="ECO:0007669"/>
    <property type="project" value="TreeGrafter"/>
</dbReference>
<dbReference type="NCBIfam" id="TIGR01106">
    <property type="entry name" value="ATPase-IIC_X-K"/>
    <property type="match status" value="1"/>
</dbReference>
<dbReference type="PANTHER" id="PTHR43294">
    <property type="entry name" value="SODIUM/POTASSIUM-TRANSPORTING ATPASE SUBUNIT ALPHA"/>
    <property type="match status" value="1"/>
</dbReference>
<keyword evidence="5" id="KW-0633">Potassium transport</keyword>
<keyword evidence="10" id="KW-0630">Potassium</keyword>
<dbReference type="InterPro" id="IPR059000">
    <property type="entry name" value="ATPase_P-type_domA"/>
</dbReference>
<dbReference type="GO" id="GO:0005524">
    <property type="term" value="F:ATP binding"/>
    <property type="evidence" value="ECO:0007669"/>
    <property type="project" value="UniProtKB-KW"/>
</dbReference>
<dbReference type="InterPro" id="IPR005775">
    <property type="entry name" value="P-type_ATPase_IIC"/>
</dbReference>
<feature type="transmembrane region" description="Helical" evidence="16">
    <location>
        <begin position="192"/>
        <end position="215"/>
    </location>
</feature>
<dbReference type="InterPro" id="IPR044492">
    <property type="entry name" value="P_typ_ATPase_HD_dom"/>
</dbReference>
<comment type="caution">
    <text evidence="18">The sequence shown here is derived from an EMBL/GenBank/DDBJ whole genome shotgun (WGS) entry which is preliminary data.</text>
</comment>